<dbReference type="EMBL" id="BGPR01018454">
    <property type="protein sequence ID" value="GBN79210.1"/>
    <property type="molecule type" value="Genomic_DNA"/>
</dbReference>
<dbReference type="OrthoDB" id="5982258at2759"/>
<comment type="caution">
    <text evidence="2">The sequence shown here is derived from an EMBL/GenBank/DDBJ whole genome shotgun (WGS) entry which is preliminary data.</text>
</comment>
<accession>A0A4Y2RW65</accession>
<sequence length="245" mass="28150">MTRYIHSITSKARLVAHVLARWQACSGTVQDGGNAGEEFFVLEYAKCSSVTSAQRAFLRKYGKAAPEIRTEQKGDNISMASVGKKVYETPRETLYYPSPYATTRISMYSADSESSSGQTNSLQRPSGTHRAEHTYDVPFPQKFRDPSSYSEAVHDYQQLFTEAGLHHFVESFDIDQRHLIVQRMCLQTYEAKPGHQRSSSLYHQHPHLHNHHEQQQPDLQHQHIYRLNRHSEPNSRFAHDYLSEG</sequence>
<evidence type="ECO:0000313" key="3">
    <source>
        <dbReference type="Proteomes" id="UP000499080"/>
    </source>
</evidence>
<keyword evidence="3" id="KW-1185">Reference proteome</keyword>
<feature type="non-terminal residue" evidence="2">
    <location>
        <position position="245"/>
    </location>
</feature>
<proteinExistence type="predicted"/>
<protein>
    <recommendedName>
        <fullName evidence="4">DUF4817 domain-containing protein</fullName>
    </recommendedName>
</protein>
<evidence type="ECO:0000256" key="1">
    <source>
        <dbReference type="SAM" id="MobiDB-lite"/>
    </source>
</evidence>
<reference evidence="2 3" key="1">
    <citation type="journal article" date="2019" name="Sci. Rep.">
        <title>Orb-weaving spider Araneus ventricosus genome elucidates the spidroin gene catalogue.</title>
        <authorList>
            <person name="Kono N."/>
            <person name="Nakamura H."/>
            <person name="Ohtoshi R."/>
            <person name="Moran D.A.P."/>
            <person name="Shinohara A."/>
            <person name="Yoshida Y."/>
            <person name="Fujiwara M."/>
            <person name="Mori M."/>
            <person name="Tomita M."/>
            <person name="Arakawa K."/>
        </authorList>
    </citation>
    <scope>NUCLEOTIDE SEQUENCE [LARGE SCALE GENOMIC DNA]</scope>
</reference>
<feature type="region of interest" description="Disordered" evidence="1">
    <location>
        <begin position="109"/>
        <end position="133"/>
    </location>
</feature>
<dbReference type="Proteomes" id="UP000499080">
    <property type="component" value="Unassembled WGS sequence"/>
</dbReference>
<organism evidence="2 3">
    <name type="scientific">Araneus ventricosus</name>
    <name type="common">Orbweaver spider</name>
    <name type="synonym">Epeira ventricosa</name>
    <dbReference type="NCBI Taxonomy" id="182803"/>
    <lineage>
        <taxon>Eukaryota</taxon>
        <taxon>Metazoa</taxon>
        <taxon>Ecdysozoa</taxon>
        <taxon>Arthropoda</taxon>
        <taxon>Chelicerata</taxon>
        <taxon>Arachnida</taxon>
        <taxon>Araneae</taxon>
        <taxon>Araneomorphae</taxon>
        <taxon>Entelegynae</taxon>
        <taxon>Araneoidea</taxon>
        <taxon>Araneidae</taxon>
        <taxon>Araneus</taxon>
    </lineage>
</organism>
<name>A0A4Y2RW65_ARAVE</name>
<feature type="compositionally biased region" description="Polar residues" evidence="1">
    <location>
        <begin position="109"/>
        <end position="126"/>
    </location>
</feature>
<gene>
    <name evidence="2" type="ORF">AVEN_152563_1</name>
</gene>
<evidence type="ECO:0008006" key="4">
    <source>
        <dbReference type="Google" id="ProtNLM"/>
    </source>
</evidence>
<evidence type="ECO:0000313" key="2">
    <source>
        <dbReference type="EMBL" id="GBN79210.1"/>
    </source>
</evidence>
<dbReference type="AlphaFoldDB" id="A0A4Y2RW65"/>